<gene>
    <name evidence="1" type="ORF">MM415B05890_0010</name>
</gene>
<proteinExistence type="predicted"/>
<name>A0A6M3LW87_9ZZZZ</name>
<evidence type="ECO:0000313" key="1">
    <source>
        <dbReference type="EMBL" id="QJA97864.1"/>
    </source>
</evidence>
<dbReference type="AlphaFoldDB" id="A0A6M3LW87"/>
<dbReference type="EMBL" id="MT143531">
    <property type="protein sequence ID" value="QJA97864.1"/>
    <property type="molecule type" value="Genomic_DNA"/>
</dbReference>
<organism evidence="1">
    <name type="scientific">viral metagenome</name>
    <dbReference type="NCBI Taxonomy" id="1070528"/>
    <lineage>
        <taxon>unclassified sequences</taxon>
        <taxon>metagenomes</taxon>
        <taxon>organismal metagenomes</taxon>
    </lineage>
</organism>
<sequence length="73" mass="8224">MNVSLMNVIDYTIKCSKCGKKMGVVSLCYFGVPHNTGLSEGCCVDCLPEQLDKVEKEGYNPDVIKHIREWLNE</sequence>
<protein>
    <submittedName>
        <fullName evidence="1">Uncharacterized protein</fullName>
    </submittedName>
</protein>
<reference evidence="1" key="1">
    <citation type="submission" date="2020-03" db="EMBL/GenBank/DDBJ databases">
        <title>The deep terrestrial virosphere.</title>
        <authorList>
            <person name="Holmfeldt K."/>
            <person name="Nilsson E."/>
            <person name="Simone D."/>
            <person name="Lopez-Fernandez M."/>
            <person name="Wu X."/>
            <person name="de Brujin I."/>
            <person name="Lundin D."/>
            <person name="Andersson A."/>
            <person name="Bertilsson S."/>
            <person name="Dopson M."/>
        </authorList>
    </citation>
    <scope>NUCLEOTIDE SEQUENCE</scope>
    <source>
        <strain evidence="1">MM415B05890</strain>
    </source>
</reference>
<accession>A0A6M3LW87</accession>